<proteinExistence type="predicted"/>
<keyword evidence="7" id="KW-1185">Reference proteome</keyword>
<dbReference type="PROSITE" id="PS51747">
    <property type="entry name" value="CYT_DCMP_DEAMINASES_2"/>
    <property type="match status" value="1"/>
</dbReference>
<dbReference type="Gene3D" id="3.40.140.10">
    <property type="entry name" value="Cytidine Deaminase, domain 2"/>
    <property type="match status" value="1"/>
</dbReference>
<evidence type="ECO:0000259" key="4">
    <source>
        <dbReference type="PROSITE" id="PS51295"/>
    </source>
</evidence>
<dbReference type="PANTHER" id="PTHR11079:SF162">
    <property type="entry name" value="RIBOFLAVIN BIOSYNTHESIS PROTEIN PYRD, CHLOROPLASTIC"/>
    <property type="match status" value="1"/>
</dbReference>
<protein>
    <recommendedName>
        <fullName evidence="8">Riboflavin-specific deaminase</fullName>
    </recommendedName>
</protein>
<evidence type="ECO:0000313" key="6">
    <source>
        <dbReference type="EMBL" id="KAL3773611.1"/>
    </source>
</evidence>
<dbReference type="Proteomes" id="UP001530400">
    <property type="component" value="Unassembled WGS sequence"/>
</dbReference>
<dbReference type="InterPro" id="IPR016193">
    <property type="entry name" value="Cytidine_deaminase-like"/>
</dbReference>
<dbReference type="Gene3D" id="3.30.110.60">
    <property type="entry name" value="YhbY-like"/>
    <property type="match status" value="1"/>
</dbReference>
<evidence type="ECO:0000259" key="5">
    <source>
        <dbReference type="PROSITE" id="PS51747"/>
    </source>
</evidence>
<feature type="signal peptide" evidence="3">
    <location>
        <begin position="1"/>
        <end position="18"/>
    </location>
</feature>
<dbReference type="EMBL" id="JALLPJ020001227">
    <property type="protein sequence ID" value="KAL3773611.1"/>
    <property type="molecule type" value="Genomic_DNA"/>
</dbReference>
<evidence type="ECO:0000256" key="2">
    <source>
        <dbReference type="PROSITE-ProRule" id="PRU00626"/>
    </source>
</evidence>
<gene>
    <name evidence="6" type="ORF">ACHAWO_010807</name>
</gene>
<feature type="domain" description="CRM" evidence="4">
    <location>
        <begin position="292"/>
        <end position="412"/>
    </location>
</feature>
<dbReference type="InterPro" id="IPR035920">
    <property type="entry name" value="YhbY-like_sf"/>
</dbReference>
<keyword evidence="3" id="KW-0732">Signal</keyword>
<evidence type="ECO:0008006" key="8">
    <source>
        <dbReference type="Google" id="ProtNLM"/>
    </source>
</evidence>
<evidence type="ECO:0000256" key="3">
    <source>
        <dbReference type="SAM" id="SignalP"/>
    </source>
</evidence>
<evidence type="ECO:0000313" key="7">
    <source>
        <dbReference type="Proteomes" id="UP001530400"/>
    </source>
</evidence>
<dbReference type="InterPro" id="IPR001890">
    <property type="entry name" value="RNA-binding_CRM"/>
</dbReference>
<feature type="chain" id="PRO_5044751934" description="Riboflavin-specific deaminase" evidence="3">
    <location>
        <begin position="19"/>
        <end position="428"/>
    </location>
</feature>
<reference evidence="6 7" key="1">
    <citation type="submission" date="2024-10" db="EMBL/GenBank/DDBJ databases">
        <title>Updated reference genomes for cyclostephanoid diatoms.</title>
        <authorList>
            <person name="Roberts W.R."/>
            <person name="Alverson A.J."/>
        </authorList>
    </citation>
    <scope>NUCLEOTIDE SEQUENCE [LARGE SCALE GENOMIC DNA]</scope>
    <source>
        <strain evidence="6 7">AJA010-31</strain>
    </source>
</reference>
<feature type="domain" description="CMP/dCMP-type deaminase" evidence="5">
    <location>
        <begin position="81"/>
        <end position="242"/>
    </location>
</feature>
<name>A0ABD3NC56_9STRA</name>
<dbReference type="PANTHER" id="PTHR11079">
    <property type="entry name" value="CYTOSINE DEAMINASE FAMILY MEMBER"/>
    <property type="match status" value="1"/>
</dbReference>
<comment type="caution">
    <text evidence="6">The sequence shown here is derived from an EMBL/GenBank/DDBJ whole genome shotgun (WGS) entry which is preliminary data.</text>
</comment>
<dbReference type="PROSITE" id="PS51295">
    <property type="entry name" value="CRM"/>
    <property type="match status" value="1"/>
</dbReference>
<dbReference type="AlphaFoldDB" id="A0ABD3NC56"/>
<dbReference type="CDD" id="cd01284">
    <property type="entry name" value="Riboflavin_deaminase-reductase"/>
    <property type="match status" value="1"/>
</dbReference>
<evidence type="ECO:0000256" key="1">
    <source>
        <dbReference type="ARBA" id="ARBA00022884"/>
    </source>
</evidence>
<dbReference type="InterPro" id="IPR002125">
    <property type="entry name" value="CMP_dCMP_dom"/>
</dbReference>
<keyword evidence="1 2" id="KW-0694">RNA-binding</keyword>
<dbReference type="Pfam" id="PF00383">
    <property type="entry name" value="dCMP_cyt_deam_1"/>
    <property type="match status" value="1"/>
</dbReference>
<sequence>MNRLALPVLLSSAAAVSAFTPNQYHHPFTANHHKRNHCDPSNRRQINLQQKYAAALNKHPSAILQSTNSNESTCTSSPLTPTDIHHMKQATQTARIAYGNTYPNPAVGCILVDRDSSTVIGSGFHPKAGMPHAEVFALLEACGHVEDGVEAAKSVMNCDEESELTNRVLELLTVYKSQNGASKLFADSMANLNVTAYVTLEPCCHVGQTPPCALSLVAAGITRVVVGLRDPNPRVDGGGIQILKDSGIHVHVMDATSDHVEEREAAIECANLVQYFVKRISPDNGFSNGMYDDMNGKKKRLLRAIALRQKTEGSMPSVEWIRQKGMATNDEKDIDLLHQMIIDAKFLESVDQSLFNHELVLLRLNNVVNKKKGAKILGERVASMVNAHLAQVLGHTALLYRPGVPPVLDLDELIQKEVDENHDTQSLS</sequence>
<accession>A0ABD3NC56</accession>
<dbReference type="GO" id="GO:0003723">
    <property type="term" value="F:RNA binding"/>
    <property type="evidence" value="ECO:0007669"/>
    <property type="project" value="UniProtKB-UniRule"/>
</dbReference>
<dbReference type="SUPFAM" id="SSF53927">
    <property type="entry name" value="Cytidine deaminase-like"/>
    <property type="match status" value="1"/>
</dbReference>
<organism evidence="6 7">
    <name type="scientific">Cyclotella atomus</name>
    <dbReference type="NCBI Taxonomy" id="382360"/>
    <lineage>
        <taxon>Eukaryota</taxon>
        <taxon>Sar</taxon>
        <taxon>Stramenopiles</taxon>
        <taxon>Ochrophyta</taxon>
        <taxon>Bacillariophyta</taxon>
        <taxon>Coscinodiscophyceae</taxon>
        <taxon>Thalassiosirophycidae</taxon>
        <taxon>Stephanodiscales</taxon>
        <taxon>Stephanodiscaceae</taxon>
        <taxon>Cyclotella</taxon>
    </lineage>
</organism>